<dbReference type="GO" id="GO:0016787">
    <property type="term" value="F:hydrolase activity"/>
    <property type="evidence" value="ECO:0007669"/>
    <property type="project" value="UniProtKB-KW"/>
</dbReference>
<sequence length="434" mass="49242">MNLSFKELGLSENTLKALEKKGFKEPTEIQEKTIPILLNGDVDVVGQAQTGTGKTAAFGLPLIEKIDENSKDVQALILTPTRELAIQVSEEIDSLKGEKKLKILPVYGGQPIEPQIRQLKRGVHIVVGTPGRILDHIRRGSLNLKNISYLVLDEADEMLNMGFIDDVEEILRHTNKNKRVLLFSATLPRTILNLAKRYMEEYRLVSVKKETLTTNLVEQIYYEVSNSKKFEALCRVIDVEDDFYGLVFCKTRADVNEVANKLIEKGYEADALHGDIAQKQRERILNRFKKKRINILVATDVAARGIDINNLTHVINYSLPQNPESYVHRIGRTGRAGKKGTAISFVTPNEYRKLKYIKKIAKVNIRKEKLPEIDDVINAKKSKILNNIVEIIKSEDYQEYVEISQELINEFGAERALAALLKYVFKDKLVIIGD</sequence>
<dbReference type="PROSITE" id="PS51194">
    <property type="entry name" value="HELICASE_CTER"/>
    <property type="match status" value="1"/>
</dbReference>
<dbReference type="PANTHER" id="PTHR47963:SF8">
    <property type="entry name" value="ATP-DEPENDENT RNA HELICASE DEAD"/>
    <property type="match status" value="1"/>
</dbReference>
<protein>
    <recommendedName>
        <fullName evidence="1">RNA helicase</fullName>
        <ecNumber evidence="1">3.6.4.13</ecNumber>
    </recommendedName>
</protein>
<dbReference type="InterPro" id="IPR011545">
    <property type="entry name" value="DEAD/DEAH_box_helicase_dom"/>
</dbReference>
<keyword evidence="13" id="KW-1185">Reference proteome</keyword>
<dbReference type="EC" id="3.6.4.13" evidence="1"/>
<dbReference type="PANTHER" id="PTHR47963">
    <property type="entry name" value="DEAD-BOX ATP-DEPENDENT RNA HELICASE 47, MITOCHONDRIAL"/>
    <property type="match status" value="1"/>
</dbReference>
<evidence type="ECO:0000259" key="11">
    <source>
        <dbReference type="PROSITE" id="PS51195"/>
    </source>
</evidence>
<dbReference type="CDD" id="cd18787">
    <property type="entry name" value="SF2_C_DEAD"/>
    <property type="match status" value="1"/>
</dbReference>
<dbReference type="SMART" id="SM00490">
    <property type="entry name" value="HELICc"/>
    <property type="match status" value="1"/>
</dbReference>
<dbReference type="RefSeq" id="WP_013799570.1">
    <property type="nucleotide sequence ID" value="NC_015562.1"/>
</dbReference>
<evidence type="ECO:0000313" key="13">
    <source>
        <dbReference type="Proteomes" id="UP000009227"/>
    </source>
</evidence>
<feature type="domain" description="DEAD-box RNA helicase Q" evidence="11">
    <location>
        <begin position="3"/>
        <end position="31"/>
    </location>
</feature>
<dbReference type="AlphaFoldDB" id="F6BAG1"/>
<keyword evidence="4 8" id="KW-0378">Hydrolase</keyword>
<dbReference type="PROSITE" id="PS51192">
    <property type="entry name" value="HELICASE_ATP_BIND_1"/>
    <property type="match status" value="1"/>
</dbReference>
<feature type="domain" description="Helicase C-terminal" evidence="10">
    <location>
        <begin position="216"/>
        <end position="377"/>
    </location>
</feature>
<feature type="domain" description="Helicase ATP-binding" evidence="9">
    <location>
        <begin position="35"/>
        <end position="205"/>
    </location>
</feature>
<dbReference type="Pfam" id="PF00270">
    <property type="entry name" value="DEAD"/>
    <property type="match status" value="1"/>
</dbReference>
<dbReference type="STRING" id="880724.Metig_1439"/>
<dbReference type="InterPro" id="IPR050547">
    <property type="entry name" value="DEAD_box_RNA_helicases"/>
</dbReference>
<comment type="similarity">
    <text evidence="8">Belongs to the DEAD box helicase family.</text>
</comment>
<evidence type="ECO:0000256" key="4">
    <source>
        <dbReference type="ARBA" id="ARBA00022801"/>
    </source>
</evidence>
<dbReference type="FunFam" id="3.40.50.300:FF:000108">
    <property type="entry name" value="ATP-dependent RNA helicase RhlE"/>
    <property type="match status" value="1"/>
</dbReference>
<proteinExistence type="inferred from homology"/>
<keyword evidence="3 8" id="KW-0547">Nucleotide-binding</keyword>
<evidence type="ECO:0000256" key="5">
    <source>
        <dbReference type="ARBA" id="ARBA00022806"/>
    </source>
</evidence>
<keyword evidence="5 8" id="KW-0347">Helicase</keyword>
<evidence type="ECO:0000256" key="6">
    <source>
        <dbReference type="ARBA" id="ARBA00022840"/>
    </source>
</evidence>
<dbReference type="Pfam" id="PF00271">
    <property type="entry name" value="Helicase_C"/>
    <property type="match status" value="1"/>
</dbReference>
<evidence type="ECO:0000256" key="7">
    <source>
        <dbReference type="PROSITE-ProRule" id="PRU00552"/>
    </source>
</evidence>
<dbReference type="PROSITE" id="PS00039">
    <property type="entry name" value="DEAD_ATP_HELICASE"/>
    <property type="match status" value="1"/>
</dbReference>
<dbReference type="CDD" id="cd00268">
    <property type="entry name" value="DEADc"/>
    <property type="match status" value="1"/>
</dbReference>
<evidence type="ECO:0000256" key="1">
    <source>
        <dbReference type="ARBA" id="ARBA00012552"/>
    </source>
</evidence>
<accession>F6BAG1</accession>
<keyword evidence="2" id="KW-0963">Cytoplasm</keyword>
<evidence type="ECO:0000256" key="2">
    <source>
        <dbReference type="ARBA" id="ARBA00022490"/>
    </source>
</evidence>
<evidence type="ECO:0000259" key="9">
    <source>
        <dbReference type="PROSITE" id="PS51192"/>
    </source>
</evidence>
<dbReference type="GO" id="GO:0003723">
    <property type="term" value="F:RNA binding"/>
    <property type="evidence" value="ECO:0007669"/>
    <property type="project" value="TreeGrafter"/>
</dbReference>
<dbReference type="InterPro" id="IPR014014">
    <property type="entry name" value="RNA_helicase_DEAD_Q_motif"/>
</dbReference>
<name>F6BAG1_METIK</name>
<dbReference type="KEGG" id="mig:Metig_1439"/>
<dbReference type="SMART" id="SM00487">
    <property type="entry name" value="DEXDc"/>
    <property type="match status" value="1"/>
</dbReference>
<dbReference type="Proteomes" id="UP000009227">
    <property type="component" value="Chromosome"/>
</dbReference>
<dbReference type="EMBL" id="CP002737">
    <property type="protein sequence ID" value="AEF96974.1"/>
    <property type="molecule type" value="Genomic_DNA"/>
</dbReference>
<dbReference type="GO" id="GO:0005524">
    <property type="term" value="F:ATP binding"/>
    <property type="evidence" value="ECO:0007669"/>
    <property type="project" value="UniProtKB-KW"/>
</dbReference>
<dbReference type="Gene3D" id="3.40.50.300">
    <property type="entry name" value="P-loop containing nucleotide triphosphate hydrolases"/>
    <property type="match status" value="2"/>
</dbReference>
<dbReference type="HOGENOM" id="CLU_003041_21_1_2"/>
<dbReference type="GO" id="GO:0140097">
    <property type="term" value="F:catalytic activity, acting on DNA"/>
    <property type="evidence" value="ECO:0007669"/>
    <property type="project" value="UniProtKB-ARBA"/>
</dbReference>
<dbReference type="PROSITE" id="PS51195">
    <property type="entry name" value="Q_MOTIF"/>
    <property type="match status" value="1"/>
</dbReference>
<organism evidence="13">
    <name type="scientific">Methanotorris igneus (strain DSM 5666 / JCM 11834 / Kol 5)</name>
    <dbReference type="NCBI Taxonomy" id="880724"/>
    <lineage>
        <taxon>Archaea</taxon>
        <taxon>Methanobacteriati</taxon>
        <taxon>Methanobacteriota</taxon>
        <taxon>Methanomada group</taxon>
        <taxon>Methanococci</taxon>
        <taxon>Methanococcales</taxon>
        <taxon>Methanocaldococcaceae</taxon>
        <taxon>Methanotorris</taxon>
    </lineage>
</organism>
<dbReference type="SUPFAM" id="SSF52540">
    <property type="entry name" value="P-loop containing nucleoside triphosphate hydrolases"/>
    <property type="match status" value="1"/>
</dbReference>
<evidence type="ECO:0000256" key="8">
    <source>
        <dbReference type="RuleBase" id="RU000492"/>
    </source>
</evidence>
<dbReference type="InterPro" id="IPR027417">
    <property type="entry name" value="P-loop_NTPase"/>
</dbReference>
<dbReference type="GeneID" id="10644312"/>
<reference evidence="12 13" key="1">
    <citation type="submission" date="2011-05" db="EMBL/GenBank/DDBJ databases">
        <title>Complete sequence of Methanotorris igneus Kol 5.</title>
        <authorList>
            <consortium name="US DOE Joint Genome Institute"/>
            <person name="Lucas S."/>
            <person name="Han J."/>
            <person name="Lapidus A."/>
            <person name="Cheng J.-F."/>
            <person name="Goodwin L."/>
            <person name="Pitluck S."/>
            <person name="Peters L."/>
            <person name="Mikhailova N."/>
            <person name="Chertkov O."/>
            <person name="Han C."/>
            <person name="Tapia R."/>
            <person name="Land M."/>
            <person name="Hauser L."/>
            <person name="Kyrpides N."/>
            <person name="Ivanova N."/>
            <person name="Pagani I."/>
            <person name="Sieprawska-Lupa M."/>
            <person name="Whitman W."/>
            <person name="Woyke T."/>
        </authorList>
    </citation>
    <scope>NUCLEOTIDE SEQUENCE [LARGE SCALE GENOMIC DNA]</scope>
    <source>
        <strain evidence="13">DSM 5666 / JCM 11834 / Kol 5</strain>
    </source>
</reference>
<evidence type="ECO:0000313" key="12">
    <source>
        <dbReference type="EMBL" id="AEF96974.1"/>
    </source>
</evidence>
<evidence type="ECO:0000259" key="10">
    <source>
        <dbReference type="PROSITE" id="PS51194"/>
    </source>
</evidence>
<dbReference type="InterPro" id="IPR001650">
    <property type="entry name" value="Helicase_C-like"/>
</dbReference>
<dbReference type="InterPro" id="IPR044742">
    <property type="entry name" value="DEAD/DEAH_RhlB"/>
</dbReference>
<dbReference type="GO" id="GO:0003724">
    <property type="term" value="F:RNA helicase activity"/>
    <property type="evidence" value="ECO:0007669"/>
    <property type="project" value="UniProtKB-EC"/>
</dbReference>
<feature type="short sequence motif" description="Q motif" evidence="7">
    <location>
        <begin position="3"/>
        <end position="31"/>
    </location>
</feature>
<dbReference type="InterPro" id="IPR000629">
    <property type="entry name" value="RNA-helicase_DEAD-box_CS"/>
</dbReference>
<gene>
    <name evidence="12" type="ordered locus">Metig_1439</name>
</gene>
<dbReference type="InterPro" id="IPR014001">
    <property type="entry name" value="Helicase_ATP-bd"/>
</dbReference>
<keyword evidence="6 8" id="KW-0067">ATP-binding</keyword>
<evidence type="ECO:0000256" key="3">
    <source>
        <dbReference type="ARBA" id="ARBA00022741"/>
    </source>
</evidence>